<dbReference type="PANTHER" id="PTHR46383">
    <property type="entry name" value="ASPARTATE AMINOTRANSFERASE"/>
    <property type="match status" value="1"/>
</dbReference>
<dbReference type="InterPro" id="IPR015424">
    <property type="entry name" value="PyrdxlP-dep_Trfase"/>
</dbReference>
<dbReference type="InterPro" id="IPR015421">
    <property type="entry name" value="PyrdxlP-dep_Trfase_major"/>
</dbReference>
<dbReference type="EMBL" id="RZNC01000003">
    <property type="protein sequence ID" value="RWZ61250.1"/>
    <property type="molecule type" value="Genomic_DNA"/>
</dbReference>
<evidence type="ECO:0000259" key="7">
    <source>
        <dbReference type="Pfam" id="PF00155"/>
    </source>
</evidence>
<evidence type="ECO:0000256" key="6">
    <source>
        <dbReference type="RuleBase" id="RU000481"/>
    </source>
</evidence>
<dbReference type="RefSeq" id="WP_128498744.1">
    <property type="nucleotide sequence ID" value="NZ_RZNC01000003.1"/>
</dbReference>
<reference evidence="8 9" key="1">
    <citation type="submission" date="2018-12" db="EMBL/GenBank/DDBJ databases">
        <authorList>
            <person name="Li F."/>
        </authorList>
    </citation>
    <scope>NUCLEOTIDE SEQUENCE [LARGE SCALE GENOMIC DNA]</scope>
    <source>
        <strain evidence="8 9">8H24J-4-2</strain>
    </source>
</reference>
<sequence>MPQLAPHMASVPESGIRRLFEIALTLDDVNILAVGEPDQPVAPHITHAAIDAWAAGETGYTANGGIPALRRAIVEKLARDNGIEVDVEQVWVTIGATQALFQAMGLLLDAGDEILVPDPGYTTFAMNARMLQAVPVPYRLEPEHGFVPDIAQLESLITPRTRVLLVNSPSNPLGRVFSTEVLQSLVDLAARHDLWILSDEVYEYFTFRGTHTSPATLDTDGRVFSVFSLSKTYAMTGIRVGYLVTPPGFAGVMRTVQEAMISCVPTPDQRAAVAALSGSREPVDVALAHYAANAEAAVALLDERGISYLEPDGAFYLWIDVSHATGGDVASWTERFLLEKRVAVAPGSAFGRSGEGWIRVCLAADRSRLLDGLRRLPAPGGDSLVVDVPAAG</sequence>
<comment type="cofactor">
    <cofactor evidence="1 6">
        <name>pyridoxal 5'-phosphate</name>
        <dbReference type="ChEBI" id="CHEBI:597326"/>
    </cofactor>
</comment>
<dbReference type="PRINTS" id="PR00753">
    <property type="entry name" value="ACCSYNTHASE"/>
</dbReference>
<organism evidence="8 9">
    <name type="scientific">Labedella populi</name>
    <dbReference type="NCBI Taxonomy" id="2498850"/>
    <lineage>
        <taxon>Bacteria</taxon>
        <taxon>Bacillati</taxon>
        <taxon>Actinomycetota</taxon>
        <taxon>Actinomycetes</taxon>
        <taxon>Micrococcales</taxon>
        <taxon>Microbacteriaceae</taxon>
        <taxon>Labedella</taxon>
    </lineage>
</organism>
<dbReference type="Pfam" id="PF00155">
    <property type="entry name" value="Aminotran_1_2"/>
    <property type="match status" value="1"/>
</dbReference>
<keyword evidence="3 6" id="KW-0032">Aminotransferase</keyword>
<dbReference type="InterPro" id="IPR004839">
    <property type="entry name" value="Aminotransferase_I/II_large"/>
</dbReference>
<dbReference type="GO" id="GO:0030170">
    <property type="term" value="F:pyridoxal phosphate binding"/>
    <property type="evidence" value="ECO:0007669"/>
    <property type="project" value="InterPro"/>
</dbReference>
<dbReference type="SUPFAM" id="SSF53383">
    <property type="entry name" value="PLP-dependent transferases"/>
    <property type="match status" value="1"/>
</dbReference>
<dbReference type="GO" id="GO:0008483">
    <property type="term" value="F:transaminase activity"/>
    <property type="evidence" value="ECO:0007669"/>
    <property type="project" value="UniProtKB-KW"/>
</dbReference>
<dbReference type="EC" id="2.6.1.-" evidence="6"/>
<evidence type="ECO:0000313" key="9">
    <source>
        <dbReference type="Proteomes" id="UP000288603"/>
    </source>
</evidence>
<dbReference type="Gene3D" id="3.40.640.10">
    <property type="entry name" value="Type I PLP-dependent aspartate aminotransferase-like (Major domain)"/>
    <property type="match status" value="1"/>
</dbReference>
<dbReference type="InterPro" id="IPR004838">
    <property type="entry name" value="NHTrfase_class1_PyrdxlP-BS"/>
</dbReference>
<dbReference type="PROSITE" id="PS00105">
    <property type="entry name" value="AA_TRANSFER_CLASS_1"/>
    <property type="match status" value="1"/>
</dbReference>
<feature type="domain" description="Aminotransferase class I/classII large" evidence="7">
    <location>
        <begin position="31"/>
        <end position="364"/>
    </location>
</feature>
<protein>
    <recommendedName>
        <fullName evidence="6">Aminotransferase</fullName>
        <ecNumber evidence="6">2.6.1.-</ecNumber>
    </recommendedName>
</protein>
<dbReference type="Gene3D" id="3.90.1150.10">
    <property type="entry name" value="Aspartate Aminotransferase, domain 1"/>
    <property type="match status" value="1"/>
</dbReference>
<evidence type="ECO:0000256" key="1">
    <source>
        <dbReference type="ARBA" id="ARBA00001933"/>
    </source>
</evidence>
<evidence type="ECO:0000256" key="5">
    <source>
        <dbReference type="ARBA" id="ARBA00022898"/>
    </source>
</evidence>
<name>A0A444QAZ7_9MICO</name>
<keyword evidence="9" id="KW-1185">Reference proteome</keyword>
<evidence type="ECO:0000256" key="4">
    <source>
        <dbReference type="ARBA" id="ARBA00022679"/>
    </source>
</evidence>
<gene>
    <name evidence="8" type="ORF">ELQ92_09550</name>
</gene>
<dbReference type="Proteomes" id="UP000288603">
    <property type="component" value="Unassembled WGS sequence"/>
</dbReference>
<evidence type="ECO:0000256" key="2">
    <source>
        <dbReference type="ARBA" id="ARBA00007441"/>
    </source>
</evidence>
<dbReference type="PANTHER" id="PTHR46383:SF1">
    <property type="entry name" value="ASPARTATE AMINOTRANSFERASE"/>
    <property type="match status" value="1"/>
</dbReference>
<keyword evidence="4 6" id="KW-0808">Transferase</keyword>
<dbReference type="InterPro" id="IPR050596">
    <property type="entry name" value="AspAT/PAT-like"/>
</dbReference>
<dbReference type="OrthoDB" id="9763453at2"/>
<evidence type="ECO:0000313" key="8">
    <source>
        <dbReference type="EMBL" id="RWZ61250.1"/>
    </source>
</evidence>
<dbReference type="CDD" id="cd00609">
    <property type="entry name" value="AAT_like"/>
    <property type="match status" value="1"/>
</dbReference>
<evidence type="ECO:0000256" key="3">
    <source>
        <dbReference type="ARBA" id="ARBA00022576"/>
    </source>
</evidence>
<proteinExistence type="inferred from homology"/>
<dbReference type="InterPro" id="IPR015422">
    <property type="entry name" value="PyrdxlP-dep_Trfase_small"/>
</dbReference>
<dbReference type="AlphaFoldDB" id="A0A444QAZ7"/>
<keyword evidence="5" id="KW-0663">Pyridoxal phosphate</keyword>
<comment type="caution">
    <text evidence="8">The sequence shown here is derived from an EMBL/GenBank/DDBJ whole genome shotgun (WGS) entry which is preliminary data.</text>
</comment>
<comment type="similarity">
    <text evidence="2 6">Belongs to the class-I pyridoxal-phosphate-dependent aminotransferase family.</text>
</comment>
<accession>A0A444QAZ7</accession>
<dbReference type="GO" id="GO:0006520">
    <property type="term" value="P:amino acid metabolic process"/>
    <property type="evidence" value="ECO:0007669"/>
    <property type="project" value="InterPro"/>
</dbReference>